<dbReference type="GO" id="GO:0004674">
    <property type="term" value="F:protein serine/threonine kinase activity"/>
    <property type="evidence" value="ECO:0007669"/>
    <property type="project" value="TreeGrafter"/>
</dbReference>
<dbReference type="AlphaFoldDB" id="A0A7S4U7K2"/>
<dbReference type="EMBL" id="HBKR01034762">
    <property type="protein sequence ID" value="CAE2332478.1"/>
    <property type="molecule type" value="Transcribed_RNA"/>
</dbReference>
<dbReference type="PANTHER" id="PTHR48012">
    <property type="entry name" value="STERILE20-LIKE KINASE, ISOFORM B-RELATED"/>
    <property type="match status" value="1"/>
</dbReference>
<dbReference type="Pfam" id="PF00069">
    <property type="entry name" value="Pkinase"/>
    <property type="match status" value="1"/>
</dbReference>
<feature type="region of interest" description="Disordered" evidence="3">
    <location>
        <begin position="1"/>
        <end position="42"/>
    </location>
</feature>
<evidence type="ECO:0000259" key="4">
    <source>
        <dbReference type="PROSITE" id="PS50011"/>
    </source>
</evidence>
<evidence type="ECO:0000256" key="2">
    <source>
        <dbReference type="ARBA" id="ARBA00022840"/>
    </source>
</evidence>
<feature type="region of interest" description="Disordered" evidence="3">
    <location>
        <begin position="108"/>
        <end position="132"/>
    </location>
</feature>
<keyword evidence="1" id="KW-0547">Nucleotide-binding</keyword>
<feature type="region of interest" description="Disordered" evidence="3">
    <location>
        <begin position="156"/>
        <end position="276"/>
    </location>
</feature>
<evidence type="ECO:0000256" key="1">
    <source>
        <dbReference type="ARBA" id="ARBA00022741"/>
    </source>
</evidence>
<dbReference type="Gene3D" id="1.10.510.10">
    <property type="entry name" value="Transferase(Phosphotransferase) domain 1"/>
    <property type="match status" value="1"/>
</dbReference>
<evidence type="ECO:0000256" key="3">
    <source>
        <dbReference type="SAM" id="MobiDB-lite"/>
    </source>
</evidence>
<evidence type="ECO:0000313" key="5">
    <source>
        <dbReference type="EMBL" id="CAE2332478.1"/>
    </source>
</evidence>
<gene>
    <name evidence="5" type="ORF">NAES01612_LOCUS22740</name>
</gene>
<name>A0A7S4U7K2_9EUKA</name>
<feature type="compositionally biased region" description="Polar residues" evidence="3">
    <location>
        <begin position="117"/>
        <end position="129"/>
    </location>
</feature>
<dbReference type="InterPro" id="IPR050629">
    <property type="entry name" value="STE20/SPS1-PAK"/>
</dbReference>
<dbReference type="SMART" id="SM00220">
    <property type="entry name" value="S_TKc"/>
    <property type="match status" value="1"/>
</dbReference>
<accession>A0A7S4U7K2</accession>
<dbReference type="GO" id="GO:0005737">
    <property type="term" value="C:cytoplasm"/>
    <property type="evidence" value="ECO:0007669"/>
    <property type="project" value="TreeGrafter"/>
</dbReference>
<dbReference type="SUPFAM" id="SSF56112">
    <property type="entry name" value="Protein kinase-like (PK-like)"/>
    <property type="match status" value="1"/>
</dbReference>
<organism evidence="5">
    <name type="scientific">Paramoeba aestuarina</name>
    <dbReference type="NCBI Taxonomy" id="180227"/>
    <lineage>
        <taxon>Eukaryota</taxon>
        <taxon>Amoebozoa</taxon>
        <taxon>Discosea</taxon>
        <taxon>Flabellinia</taxon>
        <taxon>Dactylopodida</taxon>
        <taxon>Paramoebidae</taxon>
        <taxon>Paramoeba</taxon>
    </lineage>
</organism>
<dbReference type="InterPro" id="IPR000719">
    <property type="entry name" value="Prot_kinase_dom"/>
</dbReference>
<reference evidence="5" key="1">
    <citation type="submission" date="2021-01" db="EMBL/GenBank/DDBJ databases">
        <authorList>
            <person name="Corre E."/>
            <person name="Pelletier E."/>
            <person name="Niang G."/>
            <person name="Scheremetjew M."/>
            <person name="Finn R."/>
            <person name="Kale V."/>
            <person name="Holt S."/>
            <person name="Cochrane G."/>
            <person name="Meng A."/>
            <person name="Brown T."/>
            <person name="Cohen L."/>
        </authorList>
    </citation>
    <scope>NUCLEOTIDE SEQUENCE</scope>
    <source>
        <strain evidence="5">SoJaBio B1-5/56/2</strain>
    </source>
</reference>
<feature type="domain" description="Protein kinase" evidence="4">
    <location>
        <begin position="572"/>
        <end position="843"/>
    </location>
</feature>
<dbReference type="PROSITE" id="PS50011">
    <property type="entry name" value="PROTEIN_KINASE_DOM"/>
    <property type="match status" value="1"/>
</dbReference>
<feature type="compositionally biased region" description="Basic and acidic residues" evidence="3">
    <location>
        <begin position="189"/>
        <end position="217"/>
    </location>
</feature>
<keyword evidence="2" id="KW-0067">ATP-binding</keyword>
<protein>
    <recommendedName>
        <fullName evidence="4">Protein kinase domain-containing protein</fullName>
    </recommendedName>
</protein>
<dbReference type="PANTHER" id="PTHR48012:SF3">
    <property type="entry name" value="SERINE_THREONINE-PROTEIN KINASE DDB_G0292350-RELATED"/>
    <property type="match status" value="1"/>
</dbReference>
<proteinExistence type="predicted"/>
<feature type="compositionally biased region" description="Low complexity" evidence="3">
    <location>
        <begin position="219"/>
        <end position="228"/>
    </location>
</feature>
<sequence>MADVDPPASPREKEGDQVVDLDEGLSGGMLGEGEWVPDDPPSFWFEDQTRGSAFESAFNQAEDHIHRSAIERASGNQSVWQTVMSNVQSGCTTLDAEFDKQERALANLPPLEESSSEDNSASTQSSFLPSSFEKITPEQAESLLRWANMLSNYANSHRNKKHKEGDGEGGERTGTVRPPSEDGGSGGKTAEDKKTDTDSPKVNERNRKSQPARKTEKVGSGSRISSGSSGSGSGSKFLDLFDLGKSPQKSKHNSSSSLSGPLIQPQKVADKKAQEKERRIKVLTGEHFFAMAHGQFVAARPLLGSRPDFYFHWALSSLRFSHLMEKEGKDLPFAFALSIFSGFLFERSLSLDIFRRRAWKKWSRVIDTLLYLYPTNEQVIQMISIFLTSYKAVLIPDTFAVAPPSTSSSSSSSGSEDEEDLKKRLELLEELSLKPLVALALSRDLDDGLKRQSVSLLREVSRNGANQSLKNDSIQCLTYLLPIMEQQEVLFTGKGRIPYHRLPEKAKRMVIDSKLPADNIKEHYDILLNCLSFLVYIPGLPSDDPFKVRQKRPVPMPEYIKYVSESPAKAFFSSMTKIGGGAYGNVFVAKPKSAFGKEIGVAKQKLPSRVAIKTCKCRSPSDFAYIREEVKLHKDIDHKNFVGYLGSFFYDNHVWIVLNYCDGGSLYDVLRQKPTGPIYPVVPENIIAYVAYEVLQGLQYLHEHNNIHRDIKSDNILLDSHGRVKIADLGECTALKSMETSMRMAGSRFWMAPEVILRHPYGTKADVYSFGALVMEMIEGDPPYWTHRSLKALFYTALYGPPPIRMSARTKISDQLVDLVKKSMDPNPSTRPTSGELLSHEFFQKRAKRDKVVKFLEHWPGSSNFLGTPL</sequence>
<dbReference type="GO" id="GO:0005524">
    <property type="term" value="F:ATP binding"/>
    <property type="evidence" value="ECO:0007669"/>
    <property type="project" value="UniProtKB-KW"/>
</dbReference>
<dbReference type="InterPro" id="IPR011009">
    <property type="entry name" value="Kinase-like_dom_sf"/>
</dbReference>